<name>A0A1L7AN76_9PROT</name>
<evidence type="ECO:0000313" key="7">
    <source>
        <dbReference type="Proteomes" id="UP000185494"/>
    </source>
</evidence>
<dbReference type="Gene3D" id="1.10.357.10">
    <property type="entry name" value="Tetracycline Repressor, domain 2"/>
    <property type="match status" value="1"/>
</dbReference>
<keyword evidence="3" id="KW-0804">Transcription</keyword>
<reference evidence="6 7" key="1">
    <citation type="submission" date="2016-05" db="EMBL/GenBank/DDBJ databases">
        <title>Complete Genome and Methylome Analysis of Psychrotrophic Bacterial Isolates from Antarctic Lake Untersee.</title>
        <authorList>
            <person name="Fomenkov A."/>
            <person name="Akimov V.N."/>
            <person name="Vasilyeva L.V."/>
            <person name="Andersen D."/>
            <person name="Vincze T."/>
            <person name="Roberts R.J."/>
        </authorList>
    </citation>
    <scope>NUCLEOTIDE SEQUENCE [LARGE SCALE GENOMIC DNA]</scope>
    <source>
        <strain evidence="6 7">U14-5</strain>
        <plasmid evidence="7">Plasmid 1</plasmid>
    </source>
</reference>
<dbReference type="KEGG" id="rgi:RGI145_23075"/>
<sequence length="199" mass="21119">MRADARKNYDQLLATAREIVARDGAGASMRDIARRAGVGFGTMYRHFPTREALLEALLCTEFDAMAARADDLEASSAPDEALVTWLRETIAAAHAYRGVTASMIAAIEDPGSALHASCVAMRSAGARLLAQAQAAGLARNDIDGTDLFAFVGALAWLADQPALAPRTDRLASIILEAILMRSPRKPGAMSSEPPRPIDG</sequence>
<dbReference type="PROSITE" id="PS50977">
    <property type="entry name" value="HTH_TETR_2"/>
    <property type="match status" value="1"/>
</dbReference>
<keyword evidence="1" id="KW-0805">Transcription regulation</keyword>
<keyword evidence="6" id="KW-0614">Plasmid</keyword>
<protein>
    <submittedName>
        <fullName evidence="6">TetR family transcriptional regulator</fullName>
    </submittedName>
</protein>
<evidence type="ECO:0000256" key="4">
    <source>
        <dbReference type="PROSITE-ProRule" id="PRU00335"/>
    </source>
</evidence>
<dbReference type="Proteomes" id="UP000185494">
    <property type="component" value="Chromosome 1"/>
</dbReference>
<evidence type="ECO:0000256" key="1">
    <source>
        <dbReference type="ARBA" id="ARBA00023015"/>
    </source>
</evidence>
<feature type="DNA-binding region" description="H-T-H motif" evidence="4">
    <location>
        <begin position="28"/>
        <end position="47"/>
    </location>
</feature>
<dbReference type="PANTHER" id="PTHR30055:SF234">
    <property type="entry name" value="HTH-TYPE TRANSCRIPTIONAL REGULATOR BETI"/>
    <property type="match status" value="1"/>
</dbReference>
<dbReference type="Pfam" id="PF21597">
    <property type="entry name" value="TetR_C_43"/>
    <property type="match status" value="1"/>
</dbReference>
<evidence type="ECO:0000256" key="3">
    <source>
        <dbReference type="ARBA" id="ARBA00023163"/>
    </source>
</evidence>
<dbReference type="Pfam" id="PF00440">
    <property type="entry name" value="TetR_N"/>
    <property type="match status" value="1"/>
</dbReference>
<dbReference type="GO" id="GO:0003700">
    <property type="term" value="F:DNA-binding transcription factor activity"/>
    <property type="evidence" value="ECO:0007669"/>
    <property type="project" value="TreeGrafter"/>
</dbReference>
<dbReference type="PANTHER" id="PTHR30055">
    <property type="entry name" value="HTH-TYPE TRANSCRIPTIONAL REGULATOR RUTR"/>
    <property type="match status" value="1"/>
</dbReference>
<gene>
    <name evidence="6" type="ORF">RGI145_23075</name>
</gene>
<proteinExistence type="predicted"/>
<geneLocation type="plasmid" evidence="6 7">
    <name>1</name>
</geneLocation>
<organism evidence="6 7">
    <name type="scientific">Roseomonas gilardii</name>
    <dbReference type="NCBI Taxonomy" id="257708"/>
    <lineage>
        <taxon>Bacteria</taxon>
        <taxon>Pseudomonadati</taxon>
        <taxon>Pseudomonadota</taxon>
        <taxon>Alphaproteobacteria</taxon>
        <taxon>Acetobacterales</taxon>
        <taxon>Roseomonadaceae</taxon>
        <taxon>Roseomonas</taxon>
    </lineage>
</organism>
<dbReference type="AlphaFoldDB" id="A0A1L7AN76"/>
<evidence type="ECO:0000313" key="6">
    <source>
        <dbReference type="EMBL" id="APT60227.1"/>
    </source>
</evidence>
<keyword evidence="2 4" id="KW-0238">DNA-binding</keyword>
<dbReference type="SUPFAM" id="SSF46689">
    <property type="entry name" value="Homeodomain-like"/>
    <property type="match status" value="1"/>
</dbReference>
<dbReference type="InterPro" id="IPR009057">
    <property type="entry name" value="Homeodomain-like_sf"/>
</dbReference>
<accession>A0A1L7AN76</accession>
<dbReference type="InterPro" id="IPR049445">
    <property type="entry name" value="TetR_SbtR-like_C"/>
</dbReference>
<evidence type="ECO:0000259" key="5">
    <source>
        <dbReference type="PROSITE" id="PS50977"/>
    </source>
</evidence>
<feature type="domain" description="HTH tetR-type" evidence="5">
    <location>
        <begin position="6"/>
        <end position="65"/>
    </location>
</feature>
<dbReference type="InterPro" id="IPR050109">
    <property type="entry name" value="HTH-type_TetR-like_transc_reg"/>
</dbReference>
<dbReference type="PRINTS" id="PR00455">
    <property type="entry name" value="HTHTETR"/>
</dbReference>
<dbReference type="SUPFAM" id="SSF48498">
    <property type="entry name" value="Tetracyclin repressor-like, C-terminal domain"/>
    <property type="match status" value="1"/>
</dbReference>
<dbReference type="RefSeq" id="WP_075800928.1">
    <property type="nucleotide sequence ID" value="NZ_CP015585.1"/>
</dbReference>
<evidence type="ECO:0000256" key="2">
    <source>
        <dbReference type="ARBA" id="ARBA00023125"/>
    </source>
</evidence>
<dbReference type="GO" id="GO:0000976">
    <property type="term" value="F:transcription cis-regulatory region binding"/>
    <property type="evidence" value="ECO:0007669"/>
    <property type="project" value="TreeGrafter"/>
</dbReference>
<dbReference type="InterPro" id="IPR036271">
    <property type="entry name" value="Tet_transcr_reg_TetR-rel_C_sf"/>
</dbReference>
<dbReference type="EMBL" id="CP015585">
    <property type="protein sequence ID" value="APT60227.1"/>
    <property type="molecule type" value="Genomic_DNA"/>
</dbReference>
<dbReference type="InterPro" id="IPR001647">
    <property type="entry name" value="HTH_TetR"/>
</dbReference>